<reference evidence="9 10" key="1">
    <citation type="submission" date="2016-07" db="EMBL/GenBank/DDBJ databases">
        <title>Genome and transcriptome analysis of iron-reducing fermentative bacteria Anoxybacter fermentans.</title>
        <authorList>
            <person name="Zeng X."/>
            <person name="Shao Z."/>
        </authorList>
    </citation>
    <scope>NUCLEOTIDE SEQUENCE [LARGE SCALE GENOMIC DNA]</scope>
    <source>
        <strain evidence="9 10">DY22613</strain>
    </source>
</reference>
<evidence type="ECO:0000256" key="2">
    <source>
        <dbReference type="ARBA" id="ARBA00022475"/>
    </source>
</evidence>
<dbReference type="Proteomes" id="UP000267250">
    <property type="component" value="Chromosome"/>
</dbReference>
<dbReference type="EMBL" id="CP016379">
    <property type="protein sequence ID" value="AZR72588.1"/>
    <property type="molecule type" value="Genomic_DNA"/>
</dbReference>
<dbReference type="GO" id="GO:0015744">
    <property type="term" value="P:succinate transport"/>
    <property type="evidence" value="ECO:0007669"/>
    <property type="project" value="TreeGrafter"/>
</dbReference>
<dbReference type="KEGG" id="aft:BBF96_03815"/>
<feature type="transmembrane region" description="Helical" evidence="7">
    <location>
        <begin position="139"/>
        <end position="158"/>
    </location>
</feature>
<keyword evidence="4 7" id="KW-1133">Transmembrane helix</keyword>
<keyword evidence="10" id="KW-1185">Reference proteome</keyword>
<dbReference type="InterPro" id="IPR050539">
    <property type="entry name" value="ThrE_Dicarb/AminoAcid_Exp"/>
</dbReference>
<dbReference type="InterPro" id="IPR010619">
    <property type="entry name" value="ThrE-like_N"/>
</dbReference>
<comment type="similarity">
    <text evidence="6">Belongs to the ThrE exporter (TC 2.A.79) family.</text>
</comment>
<keyword evidence="2" id="KW-1003">Cell membrane</keyword>
<evidence type="ECO:0000313" key="10">
    <source>
        <dbReference type="Proteomes" id="UP000267250"/>
    </source>
</evidence>
<dbReference type="PANTHER" id="PTHR34390:SF2">
    <property type="entry name" value="SUCCINATE TRANSPORTER SUBUNIT YJJP-RELATED"/>
    <property type="match status" value="1"/>
</dbReference>
<evidence type="ECO:0000256" key="5">
    <source>
        <dbReference type="ARBA" id="ARBA00023136"/>
    </source>
</evidence>
<proteinExistence type="inferred from homology"/>
<dbReference type="OrthoDB" id="9813917at2"/>
<accession>A0A3S9SWD6</accession>
<dbReference type="PANTHER" id="PTHR34390">
    <property type="entry name" value="UPF0442 PROTEIN YJJB-RELATED"/>
    <property type="match status" value="1"/>
</dbReference>
<evidence type="ECO:0000256" key="7">
    <source>
        <dbReference type="SAM" id="Phobius"/>
    </source>
</evidence>
<dbReference type="GO" id="GO:0005886">
    <property type="term" value="C:plasma membrane"/>
    <property type="evidence" value="ECO:0007669"/>
    <property type="project" value="UniProtKB-SubCell"/>
</dbReference>
<feature type="transmembrane region" description="Helical" evidence="7">
    <location>
        <begin position="170"/>
        <end position="187"/>
    </location>
</feature>
<dbReference type="RefSeq" id="WP_127015916.1">
    <property type="nucleotide sequence ID" value="NZ_CP016379.1"/>
</dbReference>
<evidence type="ECO:0000256" key="1">
    <source>
        <dbReference type="ARBA" id="ARBA00004651"/>
    </source>
</evidence>
<feature type="transmembrane region" description="Helical" evidence="7">
    <location>
        <begin position="231"/>
        <end position="250"/>
    </location>
</feature>
<evidence type="ECO:0000256" key="4">
    <source>
        <dbReference type="ARBA" id="ARBA00022989"/>
    </source>
</evidence>
<protein>
    <recommendedName>
        <fullName evidence="8">Threonine/serine exporter-like N-terminal domain-containing protein</fullName>
    </recommendedName>
</protein>
<gene>
    <name evidence="9" type="ORF">BBF96_03815</name>
</gene>
<evidence type="ECO:0000256" key="6">
    <source>
        <dbReference type="ARBA" id="ARBA00034125"/>
    </source>
</evidence>
<dbReference type="Pfam" id="PF06738">
    <property type="entry name" value="ThrE"/>
    <property type="match status" value="1"/>
</dbReference>
<evidence type="ECO:0000313" key="9">
    <source>
        <dbReference type="EMBL" id="AZR72588.1"/>
    </source>
</evidence>
<dbReference type="AlphaFoldDB" id="A0A3S9SWD6"/>
<comment type="subcellular location">
    <subcellularLocation>
        <location evidence="1">Cell membrane</location>
        <topology evidence="1">Multi-pass membrane protein</topology>
    </subcellularLocation>
</comment>
<organism evidence="9 10">
    <name type="scientific">Anoxybacter fermentans</name>
    <dbReference type="NCBI Taxonomy" id="1323375"/>
    <lineage>
        <taxon>Bacteria</taxon>
        <taxon>Bacillati</taxon>
        <taxon>Bacillota</taxon>
        <taxon>Clostridia</taxon>
        <taxon>Halanaerobiales</taxon>
        <taxon>Anoxybacter</taxon>
    </lineage>
</organism>
<feature type="domain" description="Threonine/serine exporter-like N-terminal" evidence="8">
    <location>
        <begin position="9"/>
        <end position="247"/>
    </location>
</feature>
<keyword evidence="5 7" id="KW-0472">Membrane</keyword>
<sequence>MLTPKQILDIASYAGEIILANGAEIYRTEDTIIRICQAYGIKYVQSLVTPTGIFISIDDGDNISETVVRRIHRRCVNLTKISQVNEFSRKLQKNPMDYATAMKELEKISNDKNEYSLTAVILWISLGSSMNVILMKKSYINIIPALLASLGAQLVVKIDFLKDVNFVPEIVAGFIAGLISLFCYQYGLGDHLSTIIVSSILPFVPGVSLTNAIRDAINGDLISANSRGMEAGLIAISLAIGVALALGVFYT</sequence>
<dbReference type="GO" id="GO:0022857">
    <property type="term" value="F:transmembrane transporter activity"/>
    <property type="evidence" value="ECO:0007669"/>
    <property type="project" value="InterPro"/>
</dbReference>
<name>A0A3S9SWD6_9FIRM</name>
<evidence type="ECO:0000259" key="8">
    <source>
        <dbReference type="Pfam" id="PF06738"/>
    </source>
</evidence>
<feature type="transmembrane region" description="Helical" evidence="7">
    <location>
        <begin position="193"/>
        <end position="210"/>
    </location>
</feature>
<keyword evidence="3 7" id="KW-0812">Transmembrane</keyword>
<evidence type="ECO:0000256" key="3">
    <source>
        <dbReference type="ARBA" id="ARBA00022692"/>
    </source>
</evidence>